<keyword evidence="1" id="KW-0539">Nucleus</keyword>
<sequence>MRSARQLSPSKARQLGAAWVVTLELQSEAGRELLSKYQDNWPEAEYNNLSSNNPLLAPPAEDGDDDSPTRRCMRPRRRPIRYDTSPFTIDDLPVIADPTGEQDDLRNHPAARGCVRCREVGEVCDLRKPGAVWPCVQCLTEYKDVDGHVPCELLTPPERKQECETCQDHGLECSYGVEEGEDVQEDHSGPCRQCAASGERCIAGPHKDAIRIRATYTPPPDVRYIKYRAFVTCTECRRARRHCSLRKKEDDPPCDSCLDAGIECTFERLPSAAKLASRSGHATQSPSKNRPECEHDPSAKHDAMDYVPSDEPFEAATSADVPKIEMEDVHGNKGYVERLFTAFAHPIQFSLNRDGCNFCKSLSYGQYGIGWRKAEVIAWSNQCGYTELEGGHRGEGVEAAFMCRRCVRLWPVSISSAKKEMAMAAQWNRLVNGQPSSSDKWCSICVAPASFECCRSPQPGRPGCALQLCDGCYHELMACGRGGLQQFLEQKLRSEKAMAHARADACFLFRDSILCKSVFEQSKKSKG</sequence>
<evidence type="ECO:0000313" key="5">
    <source>
        <dbReference type="Proteomes" id="UP001363622"/>
    </source>
</evidence>
<dbReference type="Gene3D" id="4.10.240.10">
    <property type="entry name" value="Zn(2)-C6 fungal-type DNA-binding domain"/>
    <property type="match status" value="1"/>
</dbReference>
<protein>
    <recommendedName>
        <fullName evidence="3">Zn(2)-C6 fungal-type domain-containing protein</fullName>
    </recommendedName>
</protein>
<dbReference type="InterPro" id="IPR001138">
    <property type="entry name" value="Zn2Cys6_DnaBD"/>
</dbReference>
<dbReference type="Proteomes" id="UP001363622">
    <property type="component" value="Unassembled WGS sequence"/>
</dbReference>
<gene>
    <name evidence="4" type="ORF">IWZ03DRAFT_344979</name>
</gene>
<name>A0ABR1KTJ2_9PEZI</name>
<dbReference type="InterPro" id="IPR036864">
    <property type="entry name" value="Zn2-C6_fun-type_DNA-bd_sf"/>
</dbReference>
<keyword evidence="5" id="KW-1185">Reference proteome</keyword>
<dbReference type="PROSITE" id="PS50048">
    <property type="entry name" value="ZN2_CY6_FUNGAL_2"/>
    <property type="match status" value="1"/>
</dbReference>
<dbReference type="EMBL" id="JBBPHU010000004">
    <property type="protein sequence ID" value="KAK7518583.1"/>
    <property type="molecule type" value="Genomic_DNA"/>
</dbReference>
<organism evidence="4 5">
    <name type="scientific">Phyllosticta citriasiana</name>
    <dbReference type="NCBI Taxonomy" id="595635"/>
    <lineage>
        <taxon>Eukaryota</taxon>
        <taxon>Fungi</taxon>
        <taxon>Dikarya</taxon>
        <taxon>Ascomycota</taxon>
        <taxon>Pezizomycotina</taxon>
        <taxon>Dothideomycetes</taxon>
        <taxon>Dothideomycetes incertae sedis</taxon>
        <taxon>Botryosphaeriales</taxon>
        <taxon>Phyllostictaceae</taxon>
        <taxon>Phyllosticta</taxon>
    </lineage>
</organism>
<dbReference type="PROSITE" id="PS00463">
    <property type="entry name" value="ZN2_CY6_FUNGAL_1"/>
    <property type="match status" value="1"/>
</dbReference>
<evidence type="ECO:0000259" key="3">
    <source>
        <dbReference type="PROSITE" id="PS50048"/>
    </source>
</evidence>
<feature type="compositionally biased region" description="Low complexity" evidence="2">
    <location>
        <begin position="47"/>
        <end position="60"/>
    </location>
</feature>
<dbReference type="SMART" id="SM00066">
    <property type="entry name" value="GAL4"/>
    <property type="match status" value="2"/>
</dbReference>
<evidence type="ECO:0000256" key="2">
    <source>
        <dbReference type="SAM" id="MobiDB-lite"/>
    </source>
</evidence>
<feature type="region of interest" description="Disordered" evidence="2">
    <location>
        <begin position="275"/>
        <end position="306"/>
    </location>
</feature>
<dbReference type="SUPFAM" id="SSF57701">
    <property type="entry name" value="Zn2/Cys6 DNA-binding domain"/>
    <property type="match status" value="1"/>
</dbReference>
<evidence type="ECO:0000313" key="4">
    <source>
        <dbReference type="EMBL" id="KAK7518583.1"/>
    </source>
</evidence>
<evidence type="ECO:0000256" key="1">
    <source>
        <dbReference type="ARBA" id="ARBA00023242"/>
    </source>
</evidence>
<comment type="caution">
    <text evidence="4">The sequence shown here is derived from an EMBL/GenBank/DDBJ whole genome shotgun (WGS) entry which is preliminary data.</text>
</comment>
<feature type="region of interest" description="Disordered" evidence="2">
    <location>
        <begin position="44"/>
        <end position="77"/>
    </location>
</feature>
<feature type="domain" description="Zn(2)-C6 fungal-type" evidence="3">
    <location>
        <begin position="232"/>
        <end position="266"/>
    </location>
</feature>
<proteinExistence type="predicted"/>
<accession>A0ABR1KTJ2</accession>
<reference evidence="4 5" key="1">
    <citation type="submission" date="2024-04" db="EMBL/GenBank/DDBJ databases">
        <title>Phyllosticta paracitricarpa is synonymous to the EU quarantine fungus P. citricarpa based on phylogenomic analyses.</title>
        <authorList>
            <consortium name="Lawrence Berkeley National Laboratory"/>
            <person name="Van Ingen-Buijs V.A."/>
            <person name="Van Westerhoven A.C."/>
            <person name="Haridas S."/>
            <person name="Skiadas P."/>
            <person name="Martin F."/>
            <person name="Groenewald J.Z."/>
            <person name="Crous P.W."/>
            <person name="Seidl M.F."/>
        </authorList>
    </citation>
    <scope>NUCLEOTIDE SEQUENCE [LARGE SCALE GENOMIC DNA]</scope>
    <source>
        <strain evidence="4 5">CBS 123371</strain>
    </source>
</reference>
<feature type="compositionally biased region" description="Basic and acidic residues" evidence="2">
    <location>
        <begin position="289"/>
        <end position="304"/>
    </location>
</feature>